<dbReference type="InterPro" id="IPR012337">
    <property type="entry name" value="RNaseH-like_sf"/>
</dbReference>
<dbReference type="GO" id="GO:0003964">
    <property type="term" value="F:RNA-directed DNA polymerase activity"/>
    <property type="evidence" value="ECO:0007669"/>
    <property type="project" value="UniProtKB-KW"/>
</dbReference>
<evidence type="ECO:0000256" key="7">
    <source>
        <dbReference type="ARBA" id="ARBA00022918"/>
    </source>
</evidence>
<evidence type="ECO:0000256" key="3">
    <source>
        <dbReference type="ARBA" id="ARBA00022695"/>
    </source>
</evidence>
<proteinExistence type="predicted"/>
<evidence type="ECO:0000313" key="10">
    <source>
        <dbReference type="EMBL" id="GFU12530.1"/>
    </source>
</evidence>
<dbReference type="InterPro" id="IPR041588">
    <property type="entry name" value="Integrase_H2C2"/>
</dbReference>
<keyword evidence="2" id="KW-0808">Transferase</keyword>
<dbReference type="InterPro" id="IPR043502">
    <property type="entry name" value="DNA/RNA_pol_sf"/>
</dbReference>
<keyword evidence="4" id="KW-0540">Nuclease</keyword>
<evidence type="ECO:0000256" key="5">
    <source>
        <dbReference type="ARBA" id="ARBA00022759"/>
    </source>
</evidence>
<gene>
    <name evidence="10" type="ORF">NPIL_455121</name>
</gene>
<protein>
    <recommendedName>
        <fullName evidence="1">RNA-directed DNA polymerase</fullName>
        <ecNumber evidence="1">2.7.7.49</ecNumber>
    </recommendedName>
</protein>
<dbReference type="PANTHER" id="PTHR37984">
    <property type="entry name" value="PROTEIN CBG26694"/>
    <property type="match status" value="1"/>
</dbReference>
<evidence type="ECO:0000259" key="9">
    <source>
        <dbReference type="Pfam" id="PF17921"/>
    </source>
</evidence>
<name>A0A8X6QDE3_NEPPI</name>
<dbReference type="EC" id="2.7.7.49" evidence="1"/>
<dbReference type="Pfam" id="PF17921">
    <property type="entry name" value="Integrase_H2C2"/>
    <property type="match status" value="1"/>
</dbReference>
<comment type="caution">
    <text evidence="10">The sequence shown here is derived from an EMBL/GenBank/DDBJ whole genome shotgun (WGS) entry which is preliminary data.</text>
</comment>
<reference evidence="10" key="1">
    <citation type="submission" date="2020-08" db="EMBL/GenBank/DDBJ databases">
        <title>Multicomponent nature underlies the extraordinary mechanical properties of spider dragline silk.</title>
        <authorList>
            <person name="Kono N."/>
            <person name="Nakamura H."/>
            <person name="Mori M."/>
            <person name="Yoshida Y."/>
            <person name="Ohtoshi R."/>
            <person name="Malay A.D."/>
            <person name="Moran D.A.P."/>
            <person name="Tomita M."/>
            <person name="Numata K."/>
            <person name="Arakawa K."/>
        </authorList>
    </citation>
    <scope>NUCLEOTIDE SEQUENCE</scope>
</reference>
<dbReference type="AlphaFoldDB" id="A0A8X6QDE3"/>
<dbReference type="Gene3D" id="1.10.340.70">
    <property type="match status" value="1"/>
</dbReference>
<keyword evidence="5" id="KW-0255">Endonuclease</keyword>
<dbReference type="PANTHER" id="PTHR37984:SF5">
    <property type="entry name" value="PROTEIN NYNRIN-LIKE"/>
    <property type="match status" value="1"/>
</dbReference>
<organism evidence="10 11">
    <name type="scientific">Nephila pilipes</name>
    <name type="common">Giant wood spider</name>
    <name type="synonym">Nephila maculata</name>
    <dbReference type="NCBI Taxonomy" id="299642"/>
    <lineage>
        <taxon>Eukaryota</taxon>
        <taxon>Metazoa</taxon>
        <taxon>Ecdysozoa</taxon>
        <taxon>Arthropoda</taxon>
        <taxon>Chelicerata</taxon>
        <taxon>Arachnida</taxon>
        <taxon>Araneae</taxon>
        <taxon>Araneomorphae</taxon>
        <taxon>Entelegynae</taxon>
        <taxon>Araneoidea</taxon>
        <taxon>Nephilidae</taxon>
        <taxon>Nephila</taxon>
    </lineage>
</organism>
<evidence type="ECO:0000256" key="2">
    <source>
        <dbReference type="ARBA" id="ARBA00022679"/>
    </source>
</evidence>
<dbReference type="Pfam" id="PF17917">
    <property type="entry name" value="RT_RNaseH"/>
    <property type="match status" value="1"/>
</dbReference>
<dbReference type="GO" id="GO:0004519">
    <property type="term" value="F:endonuclease activity"/>
    <property type="evidence" value="ECO:0007669"/>
    <property type="project" value="UniProtKB-KW"/>
</dbReference>
<keyword evidence="11" id="KW-1185">Reference proteome</keyword>
<evidence type="ECO:0000313" key="11">
    <source>
        <dbReference type="Proteomes" id="UP000887013"/>
    </source>
</evidence>
<dbReference type="InterPro" id="IPR041373">
    <property type="entry name" value="RT_RNaseH"/>
</dbReference>
<dbReference type="InterPro" id="IPR050951">
    <property type="entry name" value="Retrovirus_Pol_polyprotein"/>
</dbReference>
<sequence>MIHGKQLDFIQKKLNPTQQNYSTYDRELLGIYLSIKYFKHLLEGRKFTVYTDHKLLIYAFLQKPDKASPRQLRQLQYISEFTTNIKYIKGEDNIVADAFSRIETITAIDYDAIADKQTQDVELQQLMRSDSSLKFKSCTLPSGKTLWCDSSTPIIRPYIPEQFRQQIFQQIHGFSHPGIRSTIKLMTKKFMWPNMKKKVREWARTCIPCQKCKVYRHTKSKVGEYEVPDARFNVIHIDLIGPLPQSQGMTYCFTCIDRFSCWMEAIPLPDITAEMHSLSNTVSPCTL</sequence>
<dbReference type="SUPFAM" id="SSF53098">
    <property type="entry name" value="Ribonuclease H-like"/>
    <property type="match status" value="1"/>
</dbReference>
<dbReference type="Proteomes" id="UP000887013">
    <property type="component" value="Unassembled WGS sequence"/>
</dbReference>
<evidence type="ECO:0000256" key="6">
    <source>
        <dbReference type="ARBA" id="ARBA00022801"/>
    </source>
</evidence>
<dbReference type="CDD" id="cd09274">
    <property type="entry name" value="RNase_HI_RT_Ty3"/>
    <property type="match status" value="1"/>
</dbReference>
<dbReference type="GO" id="GO:0016787">
    <property type="term" value="F:hydrolase activity"/>
    <property type="evidence" value="ECO:0007669"/>
    <property type="project" value="UniProtKB-KW"/>
</dbReference>
<keyword evidence="6" id="KW-0378">Hydrolase</keyword>
<keyword evidence="7" id="KW-0695">RNA-directed DNA polymerase</keyword>
<dbReference type="Gene3D" id="3.30.420.10">
    <property type="entry name" value="Ribonuclease H-like superfamily/Ribonuclease H"/>
    <property type="match status" value="1"/>
</dbReference>
<accession>A0A8X6QDE3</accession>
<feature type="domain" description="Reverse transcriptase RNase H-like" evidence="8">
    <location>
        <begin position="8"/>
        <end position="81"/>
    </location>
</feature>
<dbReference type="SUPFAM" id="SSF56672">
    <property type="entry name" value="DNA/RNA polymerases"/>
    <property type="match status" value="1"/>
</dbReference>
<dbReference type="GO" id="GO:0042575">
    <property type="term" value="C:DNA polymerase complex"/>
    <property type="evidence" value="ECO:0007669"/>
    <property type="project" value="UniProtKB-ARBA"/>
</dbReference>
<dbReference type="InterPro" id="IPR036397">
    <property type="entry name" value="RNaseH_sf"/>
</dbReference>
<dbReference type="GO" id="GO:0003676">
    <property type="term" value="F:nucleic acid binding"/>
    <property type="evidence" value="ECO:0007669"/>
    <property type="project" value="InterPro"/>
</dbReference>
<evidence type="ECO:0000256" key="1">
    <source>
        <dbReference type="ARBA" id="ARBA00012493"/>
    </source>
</evidence>
<feature type="domain" description="Integrase zinc-binding" evidence="9">
    <location>
        <begin position="159"/>
        <end position="213"/>
    </location>
</feature>
<keyword evidence="3" id="KW-0548">Nucleotidyltransferase</keyword>
<dbReference type="FunFam" id="1.10.340.70:FF:000006">
    <property type="entry name" value="Retrovirus-related Pol polyprotein from transposon 297-like Protein"/>
    <property type="match status" value="1"/>
</dbReference>
<evidence type="ECO:0000256" key="4">
    <source>
        <dbReference type="ARBA" id="ARBA00022722"/>
    </source>
</evidence>
<evidence type="ECO:0000259" key="8">
    <source>
        <dbReference type="Pfam" id="PF17917"/>
    </source>
</evidence>
<dbReference type="EMBL" id="BMAW01078800">
    <property type="protein sequence ID" value="GFU12530.1"/>
    <property type="molecule type" value="Genomic_DNA"/>
</dbReference>
<dbReference type="OrthoDB" id="6431413at2759"/>